<protein>
    <submittedName>
        <fullName evidence="1">Uncharacterized protein</fullName>
    </submittedName>
</protein>
<evidence type="ECO:0000313" key="2">
    <source>
        <dbReference type="Proteomes" id="UP000092460"/>
    </source>
</evidence>
<evidence type="ECO:0000313" key="1">
    <source>
        <dbReference type="EnsemblMetazoa" id="GPPI037663-PA"/>
    </source>
</evidence>
<reference evidence="2" key="1">
    <citation type="submission" date="2015-01" db="EMBL/GenBank/DDBJ databases">
        <authorList>
            <person name="Aksoy S."/>
            <person name="Warren W."/>
            <person name="Wilson R.K."/>
        </authorList>
    </citation>
    <scope>NUCLEOTIDE SEQUENCE [LARGE SCALE GENOMIC DNA]</scope>
    <source>
        <strain evidence="2">IAEA</strain>
    </source>
</reference>
<dbReference type="EMBL" id="JXJN01018762">
    <property type="status" value="NOT_ANNOTATED_CDS"/>
    <property type="molecule type" value="Genomic_DNA"/>
</dbReference>
<name>A0A1B0BQS4_9MUSC</name>
<dbReference type="AlphaFoldDB" id="A0A1B0BQS4"/>
<sequence length="72" mass="7914">MTPLIVRLKIKELQDGSLRENNLTEGSKVILIPNVETGLLVTTITDIDMFINFVPAFHHASGILNLPNVCNA</sequence>
<reference evidence="1" key="2">
    <citation type="submission" date="2020-05" db="UniProtKB">
        <authorList>
            <consortium name="EnsemblMetazoa"/>
        </authorList>
    </citation>
    <scope>IDENTIFICATION</scope>
    <source>
        <strain evidence="1">IAEA</strain>
    </source>
</reference>
<keyword evidence="2" id="KW-1185">Reference proteome</keyword>
<dbReference type="Proteomes" id="UP000092460">
    <property type="component" value="Unassembled WGS sequence"/>
</dbReference>
<organism evidence="1 2">
    <name type="scientific">Glossina palpalis gambiensis</name>
    <dbReference type="NCBI Taxonomy" id="67801"/>
    <lineage>
        <taxon>Eukaryota</taxon>
        <taxon>Metazoa</taxon>
        <taxon>Ecdysozoa</taxon>
        <taxon>Arthropoda</taxon>
        <taxon>Hexapoda</taxon>
        <taxon>Insecta</taxon>
        <taxon>Pterygota</taxon>
        <taxon>Neoptera</taxon>
        <taxon>Endopterygota</taxon>
        <taxon>Diptera</taxon>
        <taxon>Brachycera</taxon>
        <taxon>Muscomorpha</taxon>
        <taxon>Hippoboscoidea</taxon>
        <taxon>Glossinidae</taxon>
        <taxon>Glossina</taxon>
    </lineage>
</organism>
<accession>A0A1B0BQS4</accession>
<dbReference type="VEuPathDB" id="VectorBase:GPPI037663"/>
<dbReference type="EnsemblMetazoa" id="GPPI037663-RA">
    <property type="protein sequence ID" value="GPPI037663-PA"/>
    <property type="gene ID" value="GPPI037663"/>
</dbReference>
<proteinExistence type="predicted"/>